<keyword evidence="1" id="KW-0732">Signal</keyword>
<keyword evidence="4" id="KW-1185">Reference proteome</keyword>
<organism evidence="3 4">
    <name type="scientific">Belliella filtrata</name>
    <dbReference type="NCBI Taxonomy" id="2923435"/>
    <lineage>
        <taxon>Bacteria</taxon>
        <taxon>Pseudomonadati</taxon>
        <taxon>Bacteroidota</taxon>
        <taxon>Cytophagia</taxon>
        <taxon>Cytophagales</taxon>
        <taxon>Cyclobacteriaceae</taxon>
        <taxon>Belliella</taxon>
    </lineage>
</organism>
<accession>A0ABS9UW60</accession>
<dbReference type="CDD" id="cd07561">
    <property type="entry name" value="Peptidase_S41_CPP_like"/>
    <property type="match status" value="1"/>
</dbReference>
<dbReference type="Gene3D" id="2.30.42.10">
    <property type="match status" value="1"/>
</dbReference>
<comment type="caution">
    <text evidence="3">The sequence shown here is derived from an EMBL/GenBank/DDBJ whole genome shotgun (WGS) entry which is preliminary data.</text>
</comment>
<dbReference type="Pfam" id="PF17820">
    <property type="entry name" value="PDZ_6"/>
    <property type="match status" value="1"/>
</dbReference>
<dbReference type="InterPro" id="IPR029045">
    <property type="entry name" value="ClpP/crotonase-like_dom_sf"/>
</dbReference>
<reference evidence="3" key="1">
    <citation type="submission" date="2022-03" db="EMBL/GenBank/DDBJ databases">
        <title>De novo assembled genomes of Belliella spp. (Cyclobacteriaceae) strains.</title>
        <authorList>
            <person name="Szabo A."/>
            <person name="Korponai K."/>
            <person name="Felfoldi T."/>
        </authorList>
    </citation>
    <scope>NUCLEOTIDE SEQUENCE</scope>
    <source>
        <strain evidence="3">DSM 111904</strain>
    </source>
</reference>
<dbReference type="InterPro" id="IPR041489">
    <property type="entry name" value="PDZ_6"/>
</dbReference>
<dbReference type="PROSITE" id="PS51257">
    <property type="entry name" value="PROKAR_LIPOPROTEIN"/>
    <property type="match status" value="1"/>
</dbReference>
<dbReference type="Gene3D" id="3.90.226.10">
    <property type="entry name" value="2-enoyl-CoA Hydratase, Chain A, domain 1"/>
    <property type="match status" value="1"/>
</dbReference>
<protein>
    <submittedName>
        <fullName evidence="3">S41 family peptidase</fullName>
    </submittedName>
</protein>
<dbReference type="Proteomes" id="UP001165489">
    <property type="component" value="Unassembled WGS sequence"/>
</dbReference>
<dbReference type="InterPro" id="IPR041613">
    <property type="entry name" value="Pept_S41_N"/>
</dbReference>
<sequence length="490" mass="55226">MKNCSNFKYLLLLFSIVANLAFTSACKDKEEIEPIEENEDDNAGNSQRILTNLWIKEIMETYYYWLEEMNPPIANTSDPEDYFEAFLNTPTDRFSIIYPNYQELINNLSGVSTESGYEIALLRESSSNNNVIALVLYVKKDSPAKSTNIQRGDLITQINGTTMTLSNYQTVLRGRSEAHTVTLRKYNEENDLFGAPETVSVNAVELEENPNFYHSIITDGNHKIGYIVYHFFAPGKLDQETGIPDRRYDEEMEAVFADFKAENVNQLILDLRYNGGGYVSSANSLASLIVPNFSSDLIFSKTRFNSFLSRFSDFQNVQSRFTKKDQNIGNQLVDGKIYILTSGRTASASELIINGLRPYLDIVLVGETTNGKNVGSVAFEDEDNAENTYGLLPIISKSFNSLDQSDYSTGFTPTIEVDEFDFFPWREFGDTRDPLLQTAISAIKGNLNGGRIKGNVEGRIMIETSLERKTRFGKQIESLNEDQLSTLIGK</sequence>
<evidence type="ECO:0000259" key="2">
    <source>
        <dbReference type="PROSITE" id="PS50106"/>
    </source>
</evidence>
<dbReference type="EMBL" id="JAKZGP010000004">
    <property type="protein sequence ID" value="MCH7408389.1"/>
    <property type="molecule type" value="Genomic_DNA"/>
</dbReference>
<evidence type="ECO:0000313" key="3">
    <source>
        <dbReference type="EMBL" id="MCH7408389.1"/>
    </source>
</evidence>
<feature type="signal peptide" evidence="1">
    <location>
        <begin position="1"/>
        <end position="20"/>
    </location>
</feature>
<dbReference type="Gene3D" id="3.30.750.170">
    <property type="match status" value="1"/>
</dbReference>
<dbReference type="Pfam" id="PF18294">
    <property type="entry name" value="Pept_S41_N"/>
    <property type="match status" value="1"/>
</dbReference>
<proteinExistence type="predicted"/>
<dbReference type="SUPFAM" id="SSF52096">
    <property type="entry name" value="ClpP/crotonase"/>
    <property type="match status" value="1"/>
</dbReference>
<dbReference type="RefSeq" id="WP_241346542.1">
    <property type="nucleotide sequence ID" value="NZ_JAKZGP010000004.1"/>
</dbReference>
<dbReference type="InterPro" id="IPR036034">
    <property type="entry name" value="PDZ_sf"/>
</dbReference>
<evidence type="ECO:0000256" key="1">
    <source>
        <dbReference type="SAM" id="SignalP"/>
    </source>
</evidence>
<dbReference type="PANTHER" id="PTHR32060">
    <property type="entry name" value="TAIL-SPECIFIC PROTEASE"/>
    <property type="match status" value="1"/>
</dbReference>
<feature type="domain" description="PDZ" evidence="2">
    <location>
        <begin position="116"/>
        <end position="187"/>
    </location>
</feature>
<dbReference type="Pfam" id="PF03572">
    <property type="entry name" value="Peptidase_S41"/>
    <property type="match status" value="1"/>
</dbReference>
<dbReference type="SUPFAM" id="SSF50156">
    <property type="entry name" value="PDZ domain-like"/>
    <property type="match status" value="1"/>
</dbReference>
<feature type="chain" id="PRO_5047174641" evidence="1">
    <location>
        <begin position="21"/>
        <end position="490"/>
    </location>
</feature>
<gene>
    <name evidence="3" type="ORF">MM239_03190</name>
</gene>
<dbReference type="PROSITE" id="PS50106">
    <property type="entry name" value="PDZ"/>
    <property type="match status" value="1"/>
</dbReference>
<dbReference type="SMART" id="SM00245">
    <property type="entry name" value="TSPc"/>
    <property type="match status" value="1"/>
</dbReference>
<dbReference type="InterPro" id="IPR001478">
    <property type="entry name" value="PDZ"/>
</dbReference>
<evidence type="ECO:0000313" key="4">
    <source>
        <dbReference type="Proteomes" id="UP001165489"/>
    </source>
</evidence>
<name>A0ABS9UW60_9BACT</name>
<dbReference type="InterPro" id="IPR005151">
    <property type="entry name" value="Tail-specific_protease"/>
</dbReference>
<dbReference type="PANTHER" id="PTHR32060:SF30">
    <property type="entry name" value="CARBOXY-TERMINAL PROCESSING PROTEASE CTPA"/>
    <property type="match status" value="1"/>
</dbReference>